<dbReference type="EMBL" id="CP049989">
    <property type="protein sequence ID" value="QIM52326.1"/>
    <property type="molecule type" value="Genomic_DNA"/>
</dbReference>
<evidence type="ECO:0000313" key="1">
    <source>
        <dbReference type="EMBL" id="QIM52326.1"/>
    </source>
</evidence>
<accession>A0A6G8IH35</accession>
<dbReference type="RefSeq" id="WP_166226928.1">
    <property type="nucleotide sequence ID" value="NZ_CP049989.1"/>
</dbReference>
<dbReference type="AlphaFoldDB" id="A0A6G8IH35"/>
<proteinExistence type="predicted"/>
<dbReference type="Proteomes" id="UP000503162">
    <property type="component" value="Chromosome"/>
</dbReference>
<dbReference type="KEGG" id="hcz:G9Q37_09310"/>
<reference evidence="1 2" key="1">
    <citation type="submission" date="2020-03" db="EMBL/GenBank/DDBJ databases">
        <title>Hydrogenophaga sp. nov. isolated from cyanobacterial mat.</title>
        <authorList>
            <person name="Thorat V."/>
            <person name="Kirdat K."/>
            <person name="Tiwarekar B."/>
            <person name="Costa E.D."/>
            <person name="Yadav A."/>
        </authorList>
    </citation>
    <scope>NUCLEOTIDE SEQUENCE [LARGE SCALE GENOMIC DNA]</scope>
    <source>
        <strain evidence="1 2">BA0156</strain>
    </source>
</reference>
<evidence type="ECO:0008006" key="3">
    <source>
        <dbReference type="Google" id="ProtNLM"/>
    </source>
</evidence>
<keyword evidence="2" id="KW-1185">Reference proteome</keyword>
<sequence length="79" mass="8878">METSLYTRTHQAWQALARPDGLDRRAHTLLLLANGRRSLRELSRLLDEDVQPLAVRLASQGFLQDTRALVPAEPDDEAA</sequence>
<evidence type="ECO:0000313" key="2">
    <source>
        <dbReference type="Proteomes" id="UP000503162"/>
    </source>
</evidence>
<protein>
    <recommendedName>
        <fullName evidence="3">MarR family transcriptional regulator</fullName>
    </recommendedName>
</protein>
<name>A0A6G8IH35_9BURK</name>
<gene>
    <name evidence="1" type="ORF">G9Q37_09310</name>
</gene>
<organism evidence="1 2">
    <name type="scientific">Hydrogenophaga crocea</name>
    <dbReference type="NCBI Taxonomy" id="2716225"/>
    <lineage>
        <taxon>Bacteria</taxon>
        <taxon>Pseudomonadati</taxon>
        <taxon>Pseudomonadota</taxon>
        <taxon>Betaproteobacteria</taxon>
        <taxon>Burkholderiales</taxon>
        <taxon>Comamonadaceae</taxon>
        <taxon>Hydrogenophaga</taxon>
    </lineage>
</organism>